<keyword evidence="1" id="KW-0472">Membrane</keyword>
<protein>
    <recommendedName>
        <fullName evidence="3">Glycosyltransferase</fullName>
    </recommendedName>
</protein>
<reference evidence="2" key="1">
    <citation type="journal article" date="2020" name="Nature">
        <title>Giant virus diversity and host interactions through global metagenomics.</title>
        <authorList>
            <person name="Schulz F."/>
            <person name="Roux S."/>
            <person name="Paez-Espino D."/>
            <person name="Jungbluth S."/>
            <person name="Walsh D.A."/>
            <person name="Denef V.J."/>
            <person name="McMahon K.D."/>
            <person name="Konstantinidis K.T."/>
            <person name="Eloe-Fadrosh E.A."/>
            <person name="Kyrpides N.C."/>
            <person name="Woyke T."/>
        </authorList>
    </citation>
    <scope>NUCLEOTIDE SEQUENCE</scope>
    <source>
        <strain evidence="2">GVMAG-M-3300005589-24</strain>
    </source>
</reference>
<feature type="transmembrane region" description="Helical" evidence="1">
    <location>
        <begin position="247"/>
        <end position="265"/>
    </location>
</feature>
<dbReference type="EMBL" id="MN738879">
    <property type="protein sequence ID" value="QHT29576.1"/>
    <property type="molecule type" value="Genomic_DNA"/>
</dbReference>
<keyword evidence="1" id="KW-0812">Transmembrane</keyword>
<evidence type="ECO:0000313" key="2">
    <source>
        <dbReference type="EMBL" id="QHT29576.1"/>
    </source>
</evidence>
<proteinExistence type="predicted"/>
<sequence>MFADNYDYQQHVWKNMFVAIVSVDFPSNRRRVERLQKELRGIGISPGYVCLGKKVQRFEQRVTAVFNCHRDIATWFVKNKPCRYLLILEDDAEICASSVSKKIIEALVKVHNCNPNWLALHLSCFALSRMYKTSESGIYMTKGYAAHSYILNGRRLRYWLDTIPNWTVPYALEKWKSVPDRVIFSVHPMLFTQTVHCNWIQRMFVPGINDSRKWHKYVNSLNTLNIYMEEIFCLFILVCVITRFSPYMFGLFLLLIYLFLISSIIREQ</sequence>
<accession>A0A6C0EK76</accession>
<evidence type="ECO:0000256" key="1">
    <source>
        <dbReference type="SAM" id="Phobius"/>
    </source>
</evidence>
<name>A0A6C0EK76_9ZZZZ</name>
<evidence type="ECO:0008006" key="3">
    <source>
        <dbReference type="Google" id="ProtNLM"/>
    </source>
</evidence>
<feature type="transmembrane region" description="Helical" evidence="1">
    <location>
        <begin position="221"/>
        <end position="241"/>
    </location>
</feature>
<organism evidence="2">
    <name type="scientific">viral metagenome</name>
    <dbReference type="NCBI Taxonomy" id="1070528"/>
    <lineage>
        <taxon>unclassified sequences</taxon>
        <taxon>metagenomes</taxon>
        <taxon>organismal metagenomes</taxon>
    </lineage>
</organism>
<dbReference type="AlphaFoldDB" id="A0A6C0EK76"/>
<keyword evidence="1" id="KW-1133">Transmembrane helix</keyword>